<evidence type="ECO:0000313" key="1">
    <source>
        <dbReference type="EMBL" id="CAH2252133.1"/>
    </source>
</evidence>
<dbReference type="EMBL" id="OW240913">
    <property type="protein sequence ID" value="CAH2252133.1"/>
    <property type="molecule type" value="Genomic_DNA"/>
</dbReference>
<accession>A0AAD1RFT0</accession>
<sequence>ILALRIQSFLPGLIHRDQVGFVRGREARDNTVKEIRLNTATHSDTTNCQKRLPEAQPLDALFPGLAGLSNEPILGNLKIQPVILQATKRIGVMTLDQKERAIFIKLQSNLHKFLRFRKRGAPDGKRLELHLNERGATKKVTVHTDVHKKRDK</sequence>
<protein>
    <submittedName>
        <fullName evidence="1">Uncharacterized protein</fullName>
    </submittedName>
</protein>
<dbReference type="Proteomes" id="UP001295444">
    <property type="component" value="Chromosome 02"/>
</dbReference>
<gene>
    <name evidence="1" type="ORF">PECUL_23A006562</name>
</gene>
<name>A0AAD1RFT0_PELCU</name>
<proteinExistence type="predicted"/>
<reference evidence="1" key="1">
    <citation type="submission" date="2022-03" db="EMBL/GenBank/DDBJ databases">
        <authorList>
            <person name="Alioto T."/>
            <person name="Alioto T."/>
            <person name="Gomez Garrido J."/>
        </authorList>
    </citation>
    <scope>NUCLEOTIDE SEQUENCE</scope>
</reference>
<keyword evidence="2" id="KW-1185">Reference proteome</keyword>
<dbReference type="AlphaFoldDB" id="A0AAD1RFT0"/>
<feature type="non-terminal residue" evidence="1">
    <location>
        <position position="152"/>
    </location>
</feature>
<evidence type="ECO:0000313" key="2">
    <source>
        <dbReference type="Proteomes" id="UP001295444"/>
    </source>
</evidence>
<feature type="non-terminal residue" evidence="1">
    <location>
        <position position="1"/>
    </location>
</feature>
<organism evidence="1 2">
    <name type="scientific">Pelobates cultripes</name>
    <name type="common">Western spadefoot toad</name>
    <dbReference type="NCBI Taxonomy" id="61616"/>
    <lineage>
        <taxon>Eukaryota</taxon>
        <taxon>Metazoa</taxon>
        <taxon>Chordata</taxon>
        <taxon>Craniata</taxon>
        <taxon>Vertebrata</taxon>
        <taxon>Euteleostomi</taxon>
        <taxon>Amphibia</taxon>
        <taxon>Batrachia</taxon>
        <taxon>Anura</taxon>
        <taxon>Pelobatoidea</taxon>
        <taxon>Pelobatidae</taxon>
        <taxon>Pelobates</taxon>
    </lineage>
</organism>